<organism evidence="11 12">
    <name type="scientific">Halomonas tibetensis</name>
    <dbReference type="NCBI Taxonomy" id="2259590"/>
    <lineage>
        <taxon>Bacteria</taxon>
        <taxon>Pseudomonadati</taxon>
        <taxon>Pseudomonadota</taxon>
        <taxon>Gammaproteobacteria</taxon>
        <taxon>Oceanospirillales</taxon>
        <taxon>Halomonadaceae</taxon>
        <taxon>Halomonas</taxon>
    </lineage>
</organism>
<keyword evidence="7 9" id="KW-0472">Membrane</keyword>
<keyword evidence="4 9" id="KW-0997">Cell inner membrane</keyword>
<protein>
    <recommendedName>
        <fullName evidence="9">TRAP transporter small permease protein</fullName>
    </recommendedName>
</protein>
<comment type="subcellular location">
    <subcellularLocation>
        <location evidence="1 9">Cell inner membrane</location>
        <topology evidence="1 9">Multi-pass membrane protein</topology>
    </subcellularLocation>
</comment>
<keyword evidence="3" id="KW-1003">Cell membrane</keyword>
<keyword evidence="2 9" id="KW-0813">Transport</keyword>
<name>A0ABV7B4K0_9GAMM</name>
<evidence type="ECO:0000256" key="1">
    <source>
        <dbReference type="ARBA" id="ARBA00004429"/>
    </source>
</evidence>
<keyword evidence="5 9" id="KW-0812">Transmembrane</keyword>
<evidence type="ECO:0000256" key="5">
    <source>
        <dbReference type="ARBA" id="ARBA00022692"/>
    </source>
</evidence>
<comment type="subunit">
    <text evidence="9">The complex comprises the extracytoplasmic solute receptor protein and the two transmembrane proteins.</text>
</comment>
<evidence type="ECO:0000256" key="9">
    <source>
        <dbReference type="RuleBase" id="RU369079"/>
    </source>
</evidence>
<feature type="transmembrane region" description="Helical" evidence="9">
    <location>
        <begin position="144"/>
        <end position="169"/>
    </location>
</feature>
<dbReference type="InterPro" id="IPR055348">
    <property type="entry name" value="DctQ"/>
</dbReference>
<evidence type="ECO:0000313" key="11">
    <source>
        <dbReference type="EMBL" id="MFC2992130.1"/>
    </source>
</evidence>
<sequence length="198" mass="21442">MLQTINTTLDRVLGGVQVGSLWMARAGGVLILMTVVLVTIEVFSRQLMGRSAVHATELTGYVMAISTSWAFAYTLMRKAHIRIDALYLTFPIRVRGVLDLLALLAMAWFCILVVGAAFEVAKDSFTGGARANTPLGTPVWIPQFLWVIGLAWFSLAVGLTALRVLLGLLAGDLDGVQRIAGSPTLDEQISDENHEARS</sequence>
<proteinExistence type="inferred from homology"/>
<dbReference type="PANTHER" id="PTHR35011">
    <property type="entry name" value="2,3-DIKETO-L-GULONATE TRAP TRANSPORTER SMALL PERMEASE PROTEIN YIAM"/>
    <property type="match status" value="1"/>
</dbReference>
<feature type="transmembrane region" description="Helical" evidence="9">
    <location>
        <begin position="58"/>
        <end position="76"/>
    </location>
</feature>
<evidence type="ECO:0000256" key="2">
    <source>
        <dbReference type="ARBA" id="ARBA00022448"/>
    </source>
</evidence>
<comment type="caution">
    <text evidence="11">The sequence shown here is derived from an EMBL/GenBank/DDBJ whole genome shotgun (WGS) entry which is preliminary data.</text>
</comment>
<evidence type="ECO:0000256" key="4">
    <source>
        <dbReference type="ARBA" id="ARBA00022519"/>
    </source>
</evidence>
<dbReference type="PANTHER" id="PTHR35011:SF10">
    <property type="entry name" value="TRAP TRANSPORTER SMALL PERMEASE PROTEIN"/>
    <property type="match status" value="1"/>
</dbReference>
<keyword evidence="6 9" id="KW-1133">Transmembrane helix</keyword>
<comment type="similarity">
    <text evidence="8 9">Belongs to the TRAP transporter small permease family.</text>
</comment>
<evidence type="ECO:0000313" key="12">
    <source>
        <dbReference type="Proteomes" id="UP001595386"/>
    </source>
</evidence>
<dbReference type="Pfam" id="PF04290">
    <property type="entry name" value="DctQ"/>
    <property type="match status" value="1"/>
</dbReference>
<evidence type="ECO:0000256" key="8">
    <source>
        <dbReference type="ARBA" id="ARBA00038436"/>
    </source>
</evidence>
<comment type="function">
    <text evidence="9">Part of the tripartite ATP-independent periplasmic (TRAP) transport system.</text>
</comment>
<dbReference type="InterPro" id="IPR007387">
    <property type="entry name" value="TRAP_DctQ"/>
</dbReference>
<evidence type="ECO:0000256" key="6">
    <source>
        <dbReference type="ARBA" id="ARBA00022989"/>
    </source>
</evidence>
<dbReference type="RefSeq" id="WP_379757780.1">
    <property type="nucleotide sequence ID" value="NZ_JBHRSQ010000011.1"/>
</dbReference>
<accession>A0ABV7B4K0</accession>
<dbReference type="Proteomes" id="UP001595386">
    <property type="component" value="Unassembled WGS sequence"/>
</dbReference>
<feature type="domain" description="Tripartite ATP-independent periplasmic transporters DctQ component" evidence="10">
    <location>
        <begin position="35"/>
        <end position="164"/>
    </location>
</feature>
<reference evidence="12" key="1">
    <citation type="journal article" date="2019" name="Int. J. Syst. Evol. Microbiol.">
        <title>The Global Catalogue of Microorganisms (GCM) 10K type strain sequencing project: providing services to taxonomists for standard genome sequencing and annotation.</title>
        <authorList>
            <consortium name="The Broad Institute Genomics Platform"/>
            <consortium name="The Broad Institute Genome Sequencing Center for Infectious Disease"/>
            <person name="Wu L."/>
            <person name="Ma J."/>
        </authorList>
    </citation>
    <scope>NUCLEOTIDE SEQUENCE [LARGE SCALE GENOMIC DNA]</scope>
    <source>
        <strain evidence="12">KCTC 52660</strain>
    </source>
</reference>
<evidence type="ECO:0000256" key="3">
    <source>
        <dbReference type="ARBA" id="ARBA00022475"/>
    </source>
</evidence>
<evidence type="ECO:0000259" key="10">
    <source>
        <dbReference type="Pfam" id="PF04290"/>
    </source>
</evidence>
<evidence type="ECO:0000256" key="7">
    <source>
        <dbReference type="ARBA" id="ARBA00023136"/>
    </source>
</evidence>
<dbReference type="EMBL" id="JBHRSQ010000011">
    <property type="protein sequence ID" value="MFC2992130.1"/>
    <property type="molecule type" value="Genomic_DNA"/>
</dbReference>
<feature type="transmembrane region" description="Helical" evidence="9">
    <location>
        <begin position="97"/>
        <end position="118"/>
    </location>
</feature>
<feature type="transmembrane region" description="Helical" evidence="9">
    <location>
        <begin position="12"/>
        <end position="38"/>
    </location>
</feature>
<gene>
    <name evidence="11" type="ORF">ACFODV_08815</name>
</gene>
<keyword evidence="12" id="KW-1185">Reference proteome</keyword>